<proteinExistence type="predicted"/>
<protein>
    <submittedName>
        <fullName evidence="4">Cellulose-binding protein</fullName>
    </submittedName>
</protein>
<dbReference type="InterPro" id="IPR008965">
    <property type="entry name" value="CBM2/CBM3_carb-bd_dom_sf"/>
</dbReference>
<keyword evidence="5" id="KW-1185">Reference proteome</keyword>
<evidence type="ECO:0000256" key="1">
    <source>
        <dbReference type="SAM" id="MobiDB-lite"/>
    </source>
</evidence>
<accession>A0ABX9WCU8</accession>
<comment type="caution">
    <text evidence="4">The sequence shown here is derived from an EMBL/GenBank/DDBJ whole genome shotgun (WGS) entry which is preliminary data.</text>
</comment>
<dbReference type="PROSITE" id="PS51173">
    <property type="entry name" value="CBM2"/>
    <property type="match status" value="1"/>
</dbReference>
<dbReference type="InterPro" id="IPR012291">
    <property type="entry name" value="CBM2_carb-bd_dom_sf"/>
</dbReference>
<dbReference type="RefSeq" id="WP_123242222.1">
    <property type="nucleotide sequence ID" value="NZ_JAAHBY010000055.1"/>
</dbReference>
<keyword evidence="2" id="KW-0812">Transmembrane</keyword>
<keyword evidence="2" id="KW-0472">Membrane</keyword>
<feature type="region of interest" description="Disordered" evidence="1">
    <location>
        <begin position="52"/>
        <end position="124"/>
    </location>
</feature>
<feature type="domain" description="CBM2" evidence="3">
    <location>
        <begin position="115"/>
        <end position="226"/>
    </location>
</feature>
<feature type="compositionally biased region" description="Low complexity" evidence="1">
    <location>
        <begin position="67"/>
        <end position="85"/>
    </location>
</feature>
<dbReference type="InterPro" id="IPR001919">
    <property type="entry name" value="CBD2"/>
</dbReference>
<evidence type="ECO:0000313" key="4">
    <source>
        <dbReference type="EMBL" id="RNL96944.1"/>
    </source>
</evidence>
<sequence>MSGTRRVRRSPGAAIASSPWIVVSIGVIVMVVLLVIALGAARGRRPYADVPAPDPTMSLPGLPPPATTSGAAPTSAAPAAPGLSPRSTVLPSRPTRTPSGAIGGSGRPLPPPSASPPPPPASPVTGRYAVVSTFDGGFIGEVRMVNAAASPRGWTVRVTFSRGRLVTSWVESAEQGTADFTDGVLTYRSGVDVQPGASVTLRFHFEGTGTTRPAGCTVDGSACSGL</sequence>
<feature type="compositionally biased region" description="Pro residues" evidence="1">
    <location>
        <begin position="108"/>
        <end position="122"/>
    </location>
</feature>
<dbReference type="Gene3D" id="2.60.40.290">
    <property type="match status" value="1"/>
</dbReference>
<evidence type="ECO:0000256" key="2">
    <source>
        <dbReference type="SAM" id="Phobius"/>
    </source>
</evidence>
<feature type="transmembrane region" description="Helical" evidence="2">
    <location>
        <begin position="20"/>
        <end position="41"/>
    </location>
</feature>
<dbReference type="EMBL" id="RJLN01000055">
    <property type="protein sequence ID" value="RNL96944.1"/>
    <property type="molecule type" value="Genomic_DNA"/>
</dbReference>
<evidence type="ECO:0000259" key="3">
    <source>
        <dbReference type="PROSITE" id="PS51173"/>
    </source>
</evidence>
<dbReference type="Pfam" id="PF00553">
    <property type="entry name" value="CBM_2"/>
    <property type="match status" value="1"/>
</dbReference>
<dbReference type="SUPFAM" id="SSF49384">
    <property type="entry name" value="Carbohydrate-binding domain"/>
    <property type="match status" value="1"/>
</dbReference>
<organism evidence="4 5">
    <name type="scientific">Micromonospora solifontis</name>
    <dbReference type="NCBI Taxonomy" id="2487138"/>
    <lineage>
        <taxon>Bacteria</taxon>
        <taxon>Bacillati</taxon>
        <taxon>Actinomycetota</taxon>
        <taxon>Actinomycetes</taxon>
        <taxon>Micromonosporales</taxon>
        <taxon>Micromonosporaceae</taxon>
        <taxon>Micromonospora</taxon>
    </lineage>
</organism>
<reference evidence="4 5" key="1">
    <citation type="submission" date="2018-11" db="EMBL/GenBank/DDBJ databases">
        <title>Micromonospora sp. PPF5-17, a new actinomycetes isolated from a hot spring soil.</title>
        <authorList>
            <person name="Thawai C."/>
        </authorList>
    </citation>
    <scope>NUCLEOTIDE SEQUENCE [LARGE SCALE GENOMIC DNA]</scope>
    <source>
        <strain evidence="4 5">PPF5-17</strain>
    </source>
</reference>
<gene>
    <name evidence="4" type="ORF">EFE23_18630</name>
</gene>
<keyword evidence="2" id="KW-1133">Transmembrane helix</keyword>
<feature type="compositionally biased region" description="Polar residues" evidence="1">
    <location>
        <begin position="86"/>
        <end position="98"/>
    </location>
</feature>
<dbReference type="SMART" id="SM00637">
    <property type="entry name" value="CBD_II"/>
    <property type="match status" value="1"/>
</dbReference>
<evidence type="ECO:0000313" key="5">
    <source>
        <dbReference type="Proteomes" id="UP000280698"/>
    </source>
</evidence>
<dbReference type="Proteomes" id="UP000280698">
    <property type="component" value="Unassembled WGS sequence"/>
</dbReference>
<name>A0ABX9WCU8_9ACTN</name>